<gene>
    <name evidence="2" type="ORF">DWU99_12930</name>
</gene>
<dbReference type="InterPro" id="IPR007739">
    <property type="entry name" value="RgpF"/>
</dbReference>
<name>A0A370X565_9GAMM</name>
<comment type="caution">
    <text evidence="2">The sequence shown here is derived from an EMBL/GenBank/DDBJ whole genome shotgun (WGS) entry which is preliminary data.</text>
</comment>
<organism evidence="2 3">
    <name type="scientific">Dyella psychrodurans</name>
    <dbReference type="NCBI Taxonomy" id="1927960"/>
    <lineage>
        <taxon>Bacteria</taxon>
        <taxon>Pseudomonadati</taxon>
        <taxon>Pseudomonadota</taxon>
        <taxon>Gammaproteobacteria</taxon>
        <taxon>Lysobacterales</taxon>
        <taxon>Rhodanobacteraceae</taxon>
        <taxon>Dyella</taxon>
    </lineage>
</organism>
<dbReference type="Proteomes" id="UP000255334">
    <property type="component" value="Unassembled WGS sequence"/>
</dbReference>
<evidence type="ECO:0000313" key="3">
    <source>
        <dbReference type="Proteomes" id="UP000255334"/>
    </source>
</evidence>
<feature type="compositionally biased region" description="Basic residues" evidence="1">
    <location>
        <begin position="687"/>
        <end position="696"/>
    </location>
</feature>
<dbReference type="InterPro" id="IPR032719">
    <property type="entry name" value="WbsX"/>
</dbReference>
<accession>A0A370X565</accession>
<dbReference type="RefSeq" id="WP_115478467.1">
    <property type="nucleotide sequence ID" value="NZ_QRBF01000004.1"/>
</dbReference>
<feature type="region of interest" description="Disordered" evidence="1">
    <location>
        <begin position="668"/>
        <end position="696"/>
    </location>
</feature>
<dbReference type="OrthoDB" id="9816424at2"/>
<keyword evidence="3" id="KW-1185">Reference proteome</keyword>
<dbReference type="PANTHER" id="PTHR41244:SF1">
    <property type="entry name" value="GLYCOSYLTRANSFERASE"/>
    <property type="match status" value="1"/>
</dbReference>
<feature type="compositionally biased region" description="Low complexity" evidence="1">
    <location>
        <begin position="668"/>
        <end position="678"/>
    </location>
</feature>
<evidence type="ECO:0000256" key="1">
    <source>
        <dbReference type="SAM" id="MobiDB-lite"/>
    </source>
</evidence>
<dbReference type="Pfam" id="PF14307">
    <property type="entry name" value="Glyco_tran_WbsX"/>
    <property type="match status" value="1"/>
</dbReference>
<sequence>MPLPTFAKTAAFHVLRTGFRLMPLPAATRDRLRQRFLDKYYDLVPSGPRGQLATGSHREHRPRVIASGQAIGYRAWQAGALREPLPATLIAFYLPQFHPIPENDAWWGEGFTEWHNVTRALPQFEGHIQPRLPAELGFYDLRLPDVMRRQMQLAREYGIGAFCSYFYWFGGKTLLESPLQLWLRDTSLDLPLCLCWANENWSRRWDGRADQILIGQQHSAEDDLAFIAHVANYLRDPRYLRVDGKPLLLVYRPGLLPEPKATAQRWRKWCSEHGIGEIYLAYVQSFDRVDPGHIGFDAAVAFPPNNTTLEPITDRQSLLNPAFSGDVYDWRELAREVGTQPDPAYTLFPCVNPGWDNEPRRSGNGRVFAHASPRGYRDWLQQALDSAKRRRPSSPMVFINAWNEWAEGAVLEPDTRLGFAWLEATRTALQAVTHTLPTKTTRPCAVIHAWYVDVVDEIVAALRESGVDWRIIFTTAPDREKALREQIARLDLQAEINVFENRGRDILPFLQVASLLLDEGADIVLKLHTKRSTHRQDGERWRKELVDKLVSPERAAPILEAFRTTPRLGLAAAEGHLQPLDYYWGANEANVHYLTTRLGIAPPSLKDDQFIAGSMFWARLDALRPILDAHLGIWEFEEESGQVDGTLAHAIERIIELSARAAGYSTSDTATLSDASNTKQPTGRYPYARRSHSSSP</sequence>
<protein>
    <recommendedName>
        <fullName evidence="4">Lipopolysaccharide biosynthesis protein</fullName>
    </recommendedName>
</protein>
<dbReference type="AlphaFoldDB" id="A0A370X565"/>
<dbReference type="PANTHER" id="PTHR41244">
    <property type="entry name" value="RHAMNAN SYNTHESIS F"/>
    <property type="match status" value="1"/>
</dbReference>
<evidence type="ECO:0008006" key="4">
    <source>
        <dbReference type="Google" id="ProtNLM"/>
    </source>
</evidence>
<reference evidence="2 3" key="1">
    <citation type="submission" date="2018-07" db="EMBL/GenBank/DDBJ databases">
        <title>Dyella monticola sp. nov. and Dyella psychrodurans sp. nov. isolated from monsoon evergreen broad-leaved forest soil of Dinghu Mountain, China.</title>
        <authorList>
            <person name="Gao Z."/>
            <person name="Qiu L."/>
        </authorList>
    </citation>
    <scope>NUCLEOTIDE SEQUENCE [LARGE SCALE GENOMIC DNA]</scope>
    <source>
        <strain evidence="2 3">4MSK11</strain>
    </source>
</reference>
<proteinExistence type="predicted"/>
<evidence type="ECO:0000313" key="2">
    <source>
        <dbReference type="EMBL" id="RDS83427.1"/>
    </source>
</evidence>
<dbReference type="CDD" id="cd11579">
    <property type="entry name" value="Glyco_tran_WbsX"/>
    <property type="match status" value="1"/>
</dbReference>
<dbReference type="EMBL" id="QRBF01000004">
    <property type="protein sequence ID" value="RDS83427.1"/>
    <property type="molecule type" value="Genomic_DNA"/>
</dbReference>
<dbReference type="Gene3D" id="3.20.20.80">
    <property type="entry name" value="Glycosidases"/>
    <property type="match status" value="1"/>
</dbReference>
<dbReference type="Pfam" id="PF05045">
    <property type="entry name" value="RgpF"/>
    <property type="match status" value="1"/>
</dbReference>